<dbReference type="GO" id="GO:0043022">
    <property type="term" value="F:ribosome binding"/>
    <property type="evidence" value="ECO:0007669"/>
    <property type="project" value="TreeGrafter"/>
</dbReference>
<dbReference type="Gene3D" id="3.40.50.300">
    <property type="entry name" value="P-loop containing nucleotide triphosphate hydrolases"/>
    <property type="match status" value="2"/>
</dbReference>
<dbReference type="GO" id="GO:0005525">
    <property type="term" value="F:GTP binding"/>
    <property type="evidence" value="ECO:0007669"/>
    <property type="project" value="UniProtKB-UniRule"/>
</dbReference>
<evidence type="ECO:0000256" key="7">
    <source>
        <dbReference type="ARBA" id="ARBA00032345"/>
    </source>
</evidence>
<dbReference type="STRING" id="980251.GCA_001642875_03121"/>
<evidence type="ECO:0000256" key="2">
    <source>
        <dbReference type="ARBA" id="ARBA00020953"/>
    </source>
</evidence>
<dbReference type="OrthoDB" id="9805918at2"/>
<proteinExistence type="inferred from homology"/>
<feature type="binding site" evidence="8">
    <location>
        <begin position="233"/>
        <end position="237"/>
    </location>
    <ligand>
        <name>GTP</name>
        <dbReference type="ChEBI" id="CHEBI:37565"/>
        <label>2</label>
    </ligand>
</feature>
<dbReference type="InterPro" id="IPR005225">
    <property type="entry name" value="Small_GTP-bd"/>
</dbReference>
<keyword evidence="13" id="KW-1185">Reference proteome</keyword>
<feature type="binding site" evidence="8">
    <location>
        <begin position="186"/>
        <end position="193"/>
    </location>
    <ligand>
        <name>GTP</name>
        <dbReference type="ChEBI" id="CHEBI:37565"/>
        <label>2</label>
    </ligand>
</feature>
<dbReference type="GO" id="GO:0042254">
    <property type="term" value="P:ribosome biogenesis"/>
    <property type="evidence" value="ECO:0007669"/>
    <property type="project" value="UniProtKB-KW"/>
</dbReference>
<evidence type="ECO:0000256" key="3">
    <source>
        <dbReference type="ARBA" id="ARBA00022517"/>
    </source>
</evidence>
<dbReference type="Gene3D" id="3.30.300.20">
    <property type="match status" value="1"/>
</dbReference>
<evidence type="ECO:0000256" key="4">
    <source>
        <dbReference type="ARBA" id="ARBA00022737"/>
    </source>
</evidence>
<dbReference type="Proteomes" id="UP000322214">
    <property type="component" value="Chromosome"/>
</dbReference>
<dbReference type="RefSeq" id="WP_075085320.1">
    <property type="nucleotide sequence ID" value="NZ_CP042912.1"/>
</dbReference>
<comment type="subunit">
    <text evidence="8">Associates with the 50S ribosomal subunit.</text>
</comment>
<dbReference type="EMBL" id="CP042912">
    <property type="protein sequence ID" value="QEG20729.1"/>
    <property type="molecule type" value="Genomic_DNA"/>
</dbReference>
<dbReference type="NCBIfam" id="TIGR03594">
    <property type="entry name" value="GTPase_EngA"/>
    <property type="match status" value="1"/>
</dbReference>
<dbReference type="SUPFAM" id="SSF52540">
    <property type="entry name" value="P-loop containing nucleoside triphosphate hydrolases"/>
    <property type="match status" value="2"/>
</dbReference>
<feature type="binding site" evidence="8">
    <location>
        <begin position="120"/>
        <end position="123"/>
    </location>
    <ligand>
        <name>GTP</name>
        <dbReference type="ChEBI" id="CHEBI:37565"/>
        <label>1</label>
    </ligand>
</feature>
<dbReference type="Pfam" id="PF01926">
    <property type="entry name" value="MMR_HSR1"/>
    <property type="match status" value="2"/>
</dbReference>
<gene>
    <name evidence="8 12" type="primary">der</name>
    <name evidence="12" type="ORF">MFFC18_05800</name>
</gene>
<dbReference type="PROSITE" id="PS51712">
    <property type="entry name" value="G_ENGA"/>
    <property type="match status" value="1"/>
</dbReference>
<dbReference type="InterPro" id="IPR016484">
    <property type="entry name" value="GTPase_Der"/>
</dbReference>
<dbReference type="NCBIfam" id="TIGR00231">
    <property type="entry name" value="small_GTP"/>
    <property type="match status" value="2"/>
</dbReference>
<comment type="similarity">
    <text evidence="1 8 9 10">Belongs to the TRAFAC class TrmE-Era-EngA-EngB-Septin-like GTPase superfamily. EngA (Der) GTPase family.</text>
</comment>
<dbReference type="PANTHER" id="PTHR43834">
    <property type="entry name" value="GTPASE DER"/>
    <property type="match status" value="1"/>
</dbReference>
<reference evidence="12 13" key="1">
    <citation type="submission" date="2019-08" db="EMBL/GenBank/DDBJ databases">
        <title>Deep-cultivation of Planctomycetes and their phenomic and genomic characterization uncovers novel biology.</title>
        <authorList>
            <person name="Wiegand S."/>
            <person name="Jogler M."/>
            <person name="Boedeker C."/>
            <person name="Pinto D."/>
            <person name="Vollmers J."/>
            <person name="Rivas-Marin E."/>
            <person name="Kohn T."/>
            <person name="Peeters S.H."/>
            <person name="Heuer A."/>
            <person name="Rast P."/>
            <person name="Oberbeckmann S."/>
            <person name="Bunk B."/>
            <person name="Jeske O."/>
            <person name="Meyerdierks A."/>
            <person name="Storesund J.E."/>
            <person name="Kallscheuer N."/>
            <person name="Luecker S."/>
            <person name="Lage O.M."/>
            <person name="Pohl T."/>
            <person name="Merkel B.J."/>
            <person name="Hornburger P."/>
            <person name="Mueller R.-W."/>
            <person name="Bruemmer F."/>
            <person name="Labrenz M."/>
            <person name="Spormann A.M."/>
            <person name="Op den Camp H."/>
            <person name="Overmann J."/>
            <person name="Amann R."/>
            <person name="Jetten M.S.M."/>
            <person name="Mascher T."/>
            <person name="Medema M.H."/>
            <person name="Devos D.P."/>
            <person name="Kaster A.-K."/>
            <person name="Ovreas L."/>
            <person name="Rohde M."/>
            <person name="Galperin M.Y."/>
            <person name="Jogler C."/>
        </authorList>
    </citation>
    <scope>NUCLEOTIDE SEQUENCE [LARGE SCALE GENOMIC DNA]</scope>
    <source>
        <strain evidence="12 13">FC18</strain>
    </source>
</reference>
<keyword evidence="5 8" id="KW-0547">Nucleotide-binding</keyword>
<protein>
    <recommendedName>
        <fullName evidence="2 8">GTPase Der</fullName>
    </recommendedName>
    <alternativeName>
        <fullName evidence="7 8">GTP-binding protein EngA</fullName>
    </alternativeName>
</protein>
<evidence type="ECO:0000256" key="10">
    <source>
        <dbReference type="RuleBase" id="RU004481"/>
    </source>
</evidence>
<name>A0A5B9P5F4_9BACT</name>
<dbReference type="Pfam" id="PF14714">
    <property type="entry name" value="KH_dom-like"/>
    <property type="match status" value="1"/>
</dbReference>
<dbReference type="PRINTS" id="PR00326">
    <property type="entry name" value="GTP1OBG"/>
</dbReference>
<dbReference type="InterPro" id="IPR027417">
    <property type="entry name" value="P-loop_NTPase"/>
</dbReference>
<feature type="domain" description="EngA-type G" evidence="11">
    <location>
        <begin position="4"/>
        <end position="168"/>
    </location>
</feature>
<keyword evidence="6 8" id="KW-0342">GTP-binding</keyword>
<evidence type="ECO:0000256" key="5">
    <source>
        <dbReference type="ARBA" id="ARBA00022741"/>
    </source>
</evidence>
<dbReference type="KEGG" id="mff:MFFC18_05800"/>
<dbReference type="CDD" id="cd01895">
    <property type="entry name" value="EngA2"/>
    <property type="match status" value="1"/>
</dbReference>
<evidence type="ECO:0000256" key="9">
    <source>
        <dbReference type="PROSITE-ProRule" id="PRU01049"/>
    </source>
</evidence>
<dbReference type="HAMAP" id="MF_00195">
    <property type="entry name" value="GTPase_Der"/>
    <property type="match status" value="1"/>
</dbReference>
<dbReference type="AlphaFoldDB" id="A0A5B9P5F4"/>
<feature type="binding site" evidence="8">
    <location>
        <begin position="297"/>
        <end position="300"/>
    </location>
    <ligand>
        <name>GTP</name>
        <dbReference type="ChEBI" id="CHEBI:37565"/>
        <label>2</label>
    </ligand>
</feature>
<evidence type="ECO:0000313" key="12">
    <source>
        <dbReference type="EMBL" id="QEG20729.1"/>
    </source>
</evidence>
<keyword evidence="3 8" id="KW-0690">Ribosome biogenesis</keyword>
<dbReference type="InterPro" id="IPR031166">
    <property type="entry name" value="G_ENGA"/>
</dbReference>
<dbReference type="CDD" id="cd01894">
    <property type="entry name" value="EngA1"/>
    <property type="match status" value="1"/>
</dbReference>
<dbReference type="InterPro" id="IPR006073">
    <property type="entry name" value="GTP-bd"/>
</dbReference>
<feature type="binding site" evidence="8">
    <location>
        <begin position="57"/>
        <end position="61"/>
    </location>
    <ligand>
        <name>GTP</name>
        <dbReference type="ChEBI" id="CHEBI:37565"/>
        <label>1</label>
    </ligand>
</feature>
<evidence type="ECO:0000256" key="8">
    <source>
        <dbReference type="HAMAP-Rule" id="MF_00195"/>
    </source>
</evidence>
<evidence type="ECO:0000256" key="1">
    <source>
        <dbReference type="ARBA" id="ARBA00008279"/>
    </source>
</evidence>
<accession>A0A5B9P5F4</accession>
<comment type="function">
    <text evidence="8 10">GTPase that plays an essential role in the late steps of ribosome biogenesis.</text>
</comment>
<dbReference type="PANTHER" id="PTHR43834:SF6">
    <property type="entry name" value="GTPASE DER"/>
    <property type="match status" value="1"/>
</dbReference>
<keyword evidence="4 10" id="KW-0677">Repeat</keyword>
<dbReference type="InterPro" id="IPR032859">
    <property type="entry name" value="KH_dom-like"/>
</dbReference>
<evidence type="ECO:0000256" key="6">
    <source>
        <dbReference type="ARBA" id="ARBA00023134"/>
    </source>
</evidence>
<sequence>MSLPQVSIVGRPNVGKSSIFNWLAGRRLAIVDDMAGVTRDRMTFLINEKDRYFEIVDTGGIGINDVDELDEEIEHQIELGIQGADVLMFVVDARDGITPLDRSVAKRLRKLEKPVLLVANKCDGDNWETQASEFFALGFGQPILVSAKNNRRKSMLTEALHESLPPESQPDAKEIEDPDMKFVIVGRRNVGKSTFINTLSEADRMIVSEVAGTTRDSVDVRFEMDGKTMVAIDTPGLRRGKSRTDIDFYGTHRAHRSIRHADVALMMFDCTQRISKVDRKLCNYIEQNYKPCVFVVNKWDKMAEHMETQRWADYIHDNFPSMACCPVAFVTGLTGQNCKRLMNHAQMLFKQSLYRVPTPRLNRIVKEALVRHPPPIASNRRRPKIYYASQIGVSPPTIMLKCNNPDSFSKTYRRYLLGVFRDTLDFGEVPIRMVLEASSSSESQEELLDT</sequence>
<dbReference type="InterPro" id="IPR015946">
    <property type="entry name" value="KH_dom-like_a/b"/>
</dbReference>
<evidence type="ECO:0000259" key="11">
    <source>
        <dbReference type="PROSITE" id="PS51712"/>
    </source>
</evidence>
<evidence type="ECO:0000313" key="13">
    <source>
        <dbReference type="Proteomes" id="UP000322214"/>
    </source>
</evidence>
<feature type="binding site" evidence="8">
    <location>
        <begin position="10"/>
        <end position="17"/>
    </location>
    <ligand>
        <name>GTP</name>
        <dbReference type="ChEBI" id="CHEBI:37565"/>
        <label>1</label>
    </ligand>
</feature>
<organism evidence="12 13">
    <name type="scientific">Mariniblastus fucicola</name>
    <dbReference type="NCBI Taxonomy" id="980251"/>
    <lineage>
        <taxon>Bacteria</taxon>
        <taxon>Pseudomonadati</taxon>
        <taxon>Planctomycetota</taxon>
        <taxon>Planctomycetia</taxon>
        <taxon>Pirellulales</taxon>
        <taxon>Pirellulaceae</taxon>
        <taxon>Mariniblastus</taxon>
    </lineage>
</organism>
<dbReference type="PIRSF" id="PIRSF006485">
    <property type="entry name" value="GTP-binding_EngA"/>
    <property type="match status" value="1"/>
</dbReference>